<dbReference type="RefSeq" id="WP_188943847.1">
    <property type="nucleotide sequence ID" value="NZ_BMPN01000006.1"/>
</dbReference>
<organism evidence="1 2">
    <name type="scientific">Virgibacillus kapii</name>
    <dbReference type="NCBI Taxonomy" id="1638645"/>
    <lineage>
        <taxon>Bacteria</taxon>
        <taxon>Bacillati</taxon>
        <taxon>Bacillota</taxon>
        <taxon>Bacilli</taxon>
        <taxon>Bacillales</taxon>
        <taxon>Bacillaceae</taxon>
        <taxon>Virgibacillus</taxon>
    </lineage>
</organism>
<dbReference type="InterPro" id="IPR024496">
    <property type="entry name" value="Spore_germ_GerPE"/>
</dbReference>
<name>A0ABQ2DRK4_9BACI</name>
<evidence type="ECO:0008006" key="3">
    <source>
        <dbReference type="Google" id="ProtNLM"/>
    </source>
</evidence>
<proteinExistence type="predicted"/>
<gene>
    <name evidence="1" type="ORF">GCM10007111_33880</name>
</gene>
<sequence>MNKRTADVCDIYTNSVSFSGIVAIGDTVDANLESRGIAVQKEGARFTREDEKYFNNYALFTQQANWIPSSKKVNKTTFHHDDSIQVNHVRTIGISSSSLMQIGSVSHINADARIKHFRELRD</sequence>
<protein>
    <recommendedName>
        <fullName evidence="3">Spore germination protein GerPE</fullName>
    </recommendedName>
</protein>
<evidence type="ECO:0000313" key="2">
    <source>
        <dbReference type="Proteomes" id="UP000634435"/>
    </source>
</evidence>
<reference evidence="2" key="1">
    <citation type="journal article" date="2019" name="Int. J. Syst. Evol. Microbiol.">
        <title>The Global Catalogue of Microorganisms (GCM) 10K type strain sequencing project: providing services to taxonomists for standard genome sequencing and annotation.</title>
        <authorList>
            <consortium name="The Broad Institute Genomics Platform"/>
            <consortium name="The Broad Institute Genome Sequencing Center for Infectious Disease"/>
            <person name="Wu L."/>
            <person name="Ma J."/>
        </authorList>
    </citation>
    <scope>NUCLEOTIDE SEQUENCE [LARGE SCALE GENOMIC DNA]</scope>
    <source>
        <strain evidence="2">JCM 30071</strain>
    </source>
</reference>
<accession>A0ABQ2DRK4</accession>
<comment type="caution">
    <text evidence="1">The sequence shown here is derived from an EMBL/GenBank/DDBJ whole genome shotgun (WGS) entry which is preliminary data.</text>
</comment>
<keyword evidence="2" id="KW-1185">Reference proteome</keyword>
<evidence type="ECO:0000313" key="1">
    <source>
        <dbReference type="EMBL" id="GGJ69406.1"/>
    </source>
</evidence>
<dbReference type="Pfam" id="PF10970">
    <property type="entry name" value="GerPE"/>
    <property type="match status" value="1"/>
</dbReference>
<dbReference type="Proteomes" id="UP000634435">
    <property type="component" value="Unassembled WGS sequence"/>
</dbReference>
<dbReference type="EMBL" id="BMPN01000006">
    <property type="protein sequence ID" value="GGJ69406.1"/>
    <property type="molecule type" value="Genomic_DNA"/>
</dbReference>